<evidence type="ECO:0000313" key="7">
    <source>
        <dbReference type="EMBL" id="OXM52474.1"/>
    </source>
</evidence>
<dbReference type="EC" id="2.1.1.37" evidence="1"/>
<dbReference type="PANTHER" id="PTHR10629:SF52">
    <property type="entry name" value="DNA (CYTOSINE-5)-METHYLTRANSFERASE 1"/>
    <property type="match status" value="1"/>
</dbReference>
<dbReference type="InterPro" id="IPR029063">
    <property type="entry name" value="SAM-dependent_MTases_sf"/>
</dbReference>
<evidence type="ECO:0000256" key="2">
    <source>
        <dbReference type="ARBA" id="ARBA00022603"/>
    </source>
</evidence>
<proteinExistence type="inferred from homology"/>
<organism evidence="7 8">
    <name type="scientific">Amycolatopsis alba DSM 44262</name>
    <dbReference type="NCBI Taxonomy" id="1125972"/>
    <lineage>
        <taxon>Bacteria</taxon>
        <taxon>Bacillati</taxon>
        <taxon>Actinomycetota</taxon>
        <taxon>Actinomycetes</taxon>
        <taxon>Pseudonocardiales</taxon>
        <taxon>Pseudonocardiaceae</taxon>
        <taxon>Amycolatopsis</taxon>
    </lineage>
</organism>
<dbReference type="AlphaFoldDB" id="A0A229S1J2"/>
<sequence length="330" mass="35755">MPEAERFSSLDVCSGAGGLALGLEQAGFDPVLLLDNRDVACQTLRANRPDWDVLELDLLEFVPDEHQQVYDVDLLSAGLPRVKASATVNRTRGSDIELELLKATIMLMHGVQPRALLVENVPDLVTKDAYSPIRGFVGTELDHLGYRHKWFVVNAADHGVPQSREQGVLVALKGDAMDAFEEPEPSLEPPVTVGEALEESMRARGWAQASEWARYADKLAPTLVGGSWERGGPDLGPTGSKRAWAKMGVDGATVANEVPGPDFVWDPALGREGMVKLTVEQAARLQSFPPDWRFEGRKTARYRQVGHASPPPVAHALGCAIRAALTRGGA</sequence>
<dbReference type="Proteomes" id="UP000215563">
    <property type="component" value="Unassembled WGS sequence"/>
</dbReference>
<dbReference type="EMBL" id="NMQU01000026">
    <property type="protein sequence ID" value="OXM52474.1"/>
    <property type="molecule type" value="Genomic_DNA"/>
</dbReference>
<dbReference type="RefSeq" id="WP_026467245.1">
    <property type="nucleotide sequence ID" value="NZ_KB913032.1"/>
</dbReference>
<reference evidence="7 8" key="1">
    <citation type="submission" date="2017-07" db="EMBL/GenBank/DDBJ databases">
        <title>Amycolatopsis alba DSM 44262 Genome sequencing and assembly.</title>
        <authorList>
            <person name="Kaur N."/>
            <person name="Mayilraj S."/>
        </authorList>
    </citation>
    <scope>NUCLEOTIDE SEQUENCE [LARGE SCALE GENOMIC DNA]</scope>
    <source>
        <strain evidence="7 8">DSM 44262</strain>
    </source>
</reference>
<dbReference type="PRINTS" id="PR00105">
    <property type="entry name" value="C5METTRFRASE"/>
</dbReference>
<comment type="caution">
    <text evidence="7">The sequence shown here is derived from an EMBL/GenBank/DDBJ whole genome shotgun (WGS) entry which is preliminary data.</text>
</comment>
<evidence type="ECO:0000256" key="5">
    <source>
        <dbReference type="ARBA" id="ARBA00022747"/>
    </source>
</evidence>
<dbReference type="PANTHER" id="PTHR10629">
    <property type="entry name" value="CYTOSINE-SPECIFIC METHYLTRANSFERASE"/>
    <property type="match status" value="1"/>
</dbReference>
<dbReference type="PROSITE" id="PS51679">
    <property type="entry name" value="SAM_MT_C5"/>
    <property type="match status" value="1"/>
</dbReference>
<comment type="similarity">
    <text evidence="6">Belongs to the class I-like SAM-binding methyltransferase superfamily. C5-methyltransferase family.</text>
</comment>
<comment type="caution">
    <text evidence="6">Lacks conserved residue(s) required for the propagation of feature annotation.</text>
</comment>
<keyword evidence="3 6" id="KW-0808">Transferase</keyword>
<evidence type="ECO:0000256" key="6">
    <source>
        <dbReference type="PROSITE-ProRule" id="PRU01016"/>
    </source>
</evidence>
<keyword evidence="4 6" id="KW-0949">S-adenosyl-L-methionine</keyword>
<name>A0A229S1J2_AMYAL</name>
<dbReference type="InterPro" id="IPR050390">
    <property type="entry name" value="C5-Methyltransferase"/>
</dbReference>
<keyword evidence="5" id="KW-0680">Restriction system</keyword>
<dbReference type="GO" id="GO:0003886">
    <property type="term" value="F:DNA (cytosine-5-)-methyltransferase activity"/>
    <property type="evidence" value="ECO:0007669"/>
    <property type="project" value="UniProtKB-EC"/>
</dbReference>
<accession>A0A229S1J2</accession>
<evidence type="ECO:0000313" key="8">
    <source>
        <dbReference type="Proteomes" id="UP000215563"/>
    </source>
</evidence>
<evidence type="ECO:0000256" key="3">
    <source>
        <dbReference type="ARBA" id="ARBA00022679"/>
    </source>
</evidence>
<keyword evidence="8" id="KW-1185">Reference proteome</keyword>
<dbReference type="GO" id="GO:0009307">
    <property type="term" value="P:DNA restriction-modification system"/>
    <property type="evidence" value="ECO:0007669"/>
    <property type="project" value="UniProtKB-KW"/>
</dbReference>
<dbReference type="GO" id="GO:0003677">
    <property type="term" value="F:DNA binding"/>
    <property type="evidence" value="ECO:0007669"/>
    <property type="project" value="TreeGrafter"/>
</dbReference>
<dbReference type="GO" id="GO:0032259">
    <property type="term" value="P:methylation"/>
    <property type="evidence" value="ECO:0007669"/>
    <property type="project" value="UniProtKB-KW"/>
</dbReference>
<protein>
    <recommendedName>
        <fullName evidence="1">DNA (cytosine-5-)-methyltransferase</fullName>
        <ecNumber evidence="1">2.1.1.37</ecNumber>
    </recommendedName>
</protein>
<gene>
    <name evidence="7" type="ORF">CFP75_09865</name>
</gene>
<dbReference type="SUPFAM" id="SSF53335">
    <property type="entry name" value="S-adenosyl-L-methionine-dependent methyltransferases"/>
    <property type="match status" value="1"/>
</dbReference>
<dbReference type="GO" id="GO:0044027">
    <property type="term" value="P:negative regulation of gene expression via chromosomal CpG island methylation"/>
    <property type="evidence" value="ECO:0007669"/>
    <property type="project" value="TreeGrafter"/>
</dbReference>
<keyword evidence="2 6" id="KW-0489">Methyltransferase</keyword>
<dbReference type="InterPro" id="IPR001525">
    <property type="entry name" value="C5_MeTfrase"/>
</dbReference>
<dbReference type="Gene3D" id="3.90.120.10">
    <property type="entry name" value="DNA Methylase, subunit A, domain 2"/>
    <property type="match status" value="1"/>
</dbReference>
<evidence type="ECO:0000256" key="1">
    <source>
        <dbReference type="ARBA" id="ARBA00011975"/>
    </source>
</evidence>
<dbReference type="Gene3D" id="3.40.50.150">
    <property type="entry name" value="Vaccinia Virus protein VP39"/>
    <property type="match status" value="1"/>
</dbReference>
<dbReference type="Pfam" id="PF00145">
    <property type="entry name" value="DNA_methylase"/>
    <property type="match status" value="1"/>
</dbReference>
<evidence type="ECO:0000256" key="4">
    <source>
        <dbReference type="ARBA" id="ARBA00022691"/>
    </source>
</evidence>
<dbReference type="OrthoDB" id="9813719at2"/>